<dbReference type="Pfam" id="PF11181">
    <property type="entry name" value="YflT"/>
    <property type="match status" value="1"/>
</dbReference>
<name>A0A3G8YR44_9DEIO</name>
<proteinExistence type="predicted"/>
<feature type="transmembrane region" description="Helical" evidence="1">
    <location>
        <begin position="61"/>
        <end position="80"/>
    </location>
</feature>
<dbReference type="KEGG" id="dph:EHF33_14920"/>
<evidence type="ECO:0000313" key="4">
    <source>
        <dbReference type="Proteomes" id="UP000276417"/>
    </source>
</evidence>
<dbReference type="RefSeq" id="WP_124873594.1">
    <property type="nucleotide sequence ID" value="NZ_CP034184.1"/>
</dbReference>
<dbReference type="Proteomes" id="UP000276417">
    <property type="component" value="Chromosome 2"/>
</dbReference>
<accession>A0A3G8YR44</accession>
<reference evidence="3 4" key="1">
    <citation type="submission" date="2018-11" db="EMBL/GenBank/DDBJ databases">
        <title>Deinococcus shelandsis sp. nov., isolated from South Shetland Islands soil of Antarctica.</title>
        <authorList>
            <person name="Tian J."/>
        </authorList>
    </citation>
    <scope>NUCLEOTIDE SEQUENCE [LARGE SCALE GENOMIC DNA]</scope>
    <source>
        <strain evidence="3 4">S14-83T</strain>
    </source>
</reference>
<dbReference type="PANTHER" id="PTHR36109">
    <property type="entry name" value="MEMBRANE PROTEIN-RELATED"/>
    <property type="match status" value="1"/>
</dbReference>
<keyword evidence="4" id="KW-1185">Reference proteome</keyword>
<evidence type="ECO:0000313" key="3">
    <source>
        <dbReference type="EMBL" id="AZI44191.1"/>
    </source>
</evidence>
<dbReference type="OrthoDB" id="34614at2"/>
<feature type="transmembrane region" description="Helical" evidence="1">
    <location>
        <begin position="92"/>
        <end position="119"/>
    </location>
</feature>
<feature type="domain" description="General stress protein 17M-like" evidence="2">
    <location>
        <begin position="9"/>
        <end position="72"/>
    </location>
</feature>
<dbReference type="EMBL" id="CP034184">
    <property type="protein sequence ID" value="AZI44191.1"/>
    <property type="molecule type" value="Genomic_DNA"/>
</dbReference>
<dbReference type="InterPro" id="IPR052948">
    <property type="entry name" value="Low_temp-induced_all0457"/>
</dbReference>
<dbReference type="InterPro" id="IPR025889">
    <property type="entry name" value="GSP17M-like_dom"/>
</dbReference>
<keyword evidence="1" id="KW-0472">Membrane</keyword>
<dbReference type="PANTHER" id="PTHR36109:SF2">
    <property type="entry name" value="MEMBRANE PROTEIN"/>
    <property type="match status" value="1"/>
</dbReference>
<keyword evidence="1" id="KW-0812">Transmembrane</keyword>
<gene>
    <name evidence="3" type="ORF">EHF33_14920</name>
</gene>
<sequence length="177" mass="18163">MDQIVSGDFKTHDLAETAIRALGEAGVPLKDVSIVAQNLQTTEQVQGFITPGDVAKSGAGVGAWWGGLFGVLAGAAFLWIPGVGPLVVAGSLAASFLGLVEGVAVGSASGVLIGALLGFGLSRDRAIKYESVVRAGHFLVLVHADEAHSHTVRQVLERRGAVSVDVSARTELLPKTA</sequence>
<organism evidence="3 4">
    <name type="scientific">Deinococcus psychrotolerans</name>
    <dbReference type="NCBI Taxonomy" id="2489213"/>
    <lineage>
        <taxon>Bacteria</taxon>
        <taxon>Thermotogati</taxon>
        <taxon>Deinococcota</taxon>
        <taxon>Deinococci</taxon>
        <taxon>Deinococcales</taxon>
        <taxon>Deinococcaceae</taxon>
        <taxon>Deinococcus</taxon>
    </lineage>
</organism>
<protein>
    <submittedName>
        <fullName evidence="3">DUF1269 domain-containing protein</fullName>
    </submittedName>
</protein>
<evidence type="ECO:0000259" key="2">
    <source>
        <dbReference type="Pfam" id="PF11181"/>
    </source>
</evidence>
<dbReference type="AlphaFoldDB" id="A0A3G8YR44"/>
<keyword evidence="1" id="KW-1133">Transmembrane helix</keyword>
<evidence type="ECO:0000256" key="1">
    <source>
        <dbReference type="SAM" id="Phobius"/>
    </source>
</evidence>